<dbReference type="CDD" id="cd01174">
    <property type="entry name" value="ribokinase"/>
    <property type="match status" value="1"/>
</dbReference>
<feature type="binding site" evidence="12">
    <location>
        <begin position="11"/>
        <end position="13"/>
    </location>
    <ligand>
        <name>substrate</name>
    </ligand>
</feature>
<keyword evidence="10 12" id="KW-0630">Potassium</keyword>
<comment type="pathway">
    <text evidence="12">Carbohydrate metabolism; D-ribose degradation; D-ribose 5-phosphate from beta-D-ribopyranose: step 2/2.</text>
</comment>
<name>A0A239Y995_9FIRM</name>
<feature type="binding site" evidence="12">
    <location>
        <position position="272"/>
    </location>
    <ligand>
        <name>K(+)</name>
        <dbReference type="ChEBI" id="CHEBI:29103"/>
    </ligand>
</feature>
<protein>
    <recommendedName>
        <fullName evidence="3 12">Ribokinase</fullName>
        <shortName evidence="12">RK</shortName>
        <ecNumber evidence="2 12">2.7.1.15</ecNumber>
    </recommendedName>
</protein>
<sequence length="296" mass="31130">MNHIVVIGSCNMDIVVLADKRPAAGETIMGNDLHIAHGGKGANQAVAAARLGAKVTMVGCIGQDAYGQMILDNLKENFINTDYIVTVPDTTTGTAHITLAEGDNSIIVIAGANAKVDKSVVDNAWSAIEQADLVMVQNEIPVPTIEYIVRRCHEADVKVLLNPAPAADLDPEWLKLATYITPNEHELSALYPNQSTEETLLANENKIIVTLGSKGVGYADKGEIKTVSGFKVEPVDTTGAGDTFNGAFATAIVNGKSLADALHYGNAAAALSIQRLGAQGGMPTKDEVAAFLTEHV</sequence>
<evidence type="ECO:0000313" key="14">
    <source>
        <dbReference type="EMBL" id="SNV54946.1"/>
    </source>
</evidence>
<feature type="binding site" evidence="12">
    <location>
        <position position="242"/>
    </location>
    <ligand>
        <name>substrate</name>
    </ligand>
</feature>
<feature type="binding site" evidence="12">
    <location>
        <position position="139"/>
    </location>
    <ligand>
        <name>substrate</name>
    </ligand>
</feature>
<evidence type="ECO:0000256" key="12">
    <source>
        <dbReference type="HAMAP-Rule" id="MF_01987"/>
    </source>
</evidence>
<dbReference type="InterPro" id="IPR029056">
    <property type="entry name" value="Ribokinase-like"/>
</dbReference>
<feature type="binding site" evidence="12">
    <location>
        <position position="183"/>
    </location>
    <ligand>
        <name>ATP</name>
        <dbReference type="ChEBI" id="CHEBI:30616"/>
    </ligand>
</feature>
<evidence type="ECO:0000256" key="7">
    <source>
        <dbReference type="ARBA" id="ARBA00022777"/>
    </source>
</evidence>
<dbReference type="NCBIfam" id="TIGR02152">
    <property type="entry name" value="D_ribokin_bact"/>
    <property type="match status" value="1"/>
</dbReference>
<comment type="subunit">
    <text evidence="12">Homodimer.</text>
</comment>
<feature type="binding site" evidence="12">
    <location>
        <begin position="210"/>
        <end position="215"/>
    </location>
    <ligand>
        <name>ATP</name>
        <dbReference type="ChEBI" id="CHEBI:30616"/>
    </ligand>
</feature>
<dbReference type="SUPFAM" id="SSF53613">
    <property type="entry name" value="Ribokinase-like"/>
    <property type="match status" value="1"/>
</dbReference>
<accession>A0A239Y995</accession>
<dbReference type="UniPathway" id="UPA00916">
    <property type="reaction ID" value="UER00889"/>
</dbReference>
<dbReference type="PANTHER" id="PTHR10584:SF166">
    <property type="entry name" value="RIBOKINASE"/>
    <property type="match status" value="1"/>
</dbReference>
<feature type="binding site" evidence="12">
    <location>
        <begin position="39"/>
        <end position="43"/>
    </location>
    <ligand>
        <name>substrate</name>
    </ligand>
</feature>
<dbReference type="GO" id="GO:0046872">
    <property type="term" value="F:metal ion binding"/>
    <property type="evidence" value="ECO:0007669"/>
    <property type="project" value="UniProtKB-KW"/>
</dbReference>
<evidence type="ECO:0000259" key="13">
    <source>
        <dbReference type="Pfam" id="PF00294"/>
    </source>
</evidence>
<comment type="cofactor">
    <cofactor evidence="12">
        <name>Mg(2+)</name>
        <dbReference type="ChEBI" id="CHEBI:18420"/>
    </cofactor>
    <text evidence="12">Requires a divalent cation, most likely magnesium in vivo, as an electrophilic catalyst to aid phosphoryl group transfer. It is the chelate of the metal and the nucleotide that is the actual substrate.</text>
</comment>
<dbReference type="RefSeq" id="WP_095064823.1">
    <property type="nucleotide sequence ID" value="NZ_LT906470.1"/>
</dbReference>
<dbReference type="GO" id="GO:0005829">
    <property type="term" value="C:cytosol"/>
    <property type="evidence" value="ECO:0007669"/>
    <property type="project" value="TreeGrafter"/>
</dbReference>
<feature type="binding site" evidence="12">
    <location>
        <position position="275"/>
    </location>
    <ligand>
        <name>K(+)</name>
        <dbReference type="ChEBI" id="CHEBI:29103"/>
    </ligand>
</feature>
<dbReference type="InterPro" id="IPR011877">
    <property type="entry name" value="Ribokinase"/>
</dbReference>
<gene>
    <name evidence="14" type="primary">rbsK_1</name>
    <name evidence="12" type="synonym">rbsK</name>
    <name evidence="14" type="ORF">SAMEA44547418_00125</name>
</gene>
<evidence type="ECO:0000256" key="8">
    <source>
        <dbReference type="ARBA" id="ARBA00022840"/>
    </source>
</evidence>
<comment type="similarity">
    <text evidence="1">Belongs to the carbohydrate kinase pfkB family.</text>
</comment>
<keyword evidence="6 12" id="KW-0547">Nucleotide-binding</keyword>
<dbReference type="Gene3D" id="3.40.1190.20">
    <property type="match status" value="1"/>
</dbReference>
<feature type="binding site" evidence="12">
    <location>
        <position position="238"/>
    </location>
    <ligand>
        <name>K(+)</name>
        <dbReference type="ChEBI" id="CHEBI:29103"/>
    </ligand>
</feature>
<keyword evidence="4 12" id="KW-0808">Transferase</keyword>
<dbReference type="GO" id="GO:0005524">
    <property type="term" value="F:ATP binding"/>
    <property type="evidence" value="ECO:0007669"/>
    <property type="project" value="UniProtKB-UniRule"/>
</dbReference>
<evidence type="ECO:0000256" key="5">
    <source>
        <dbReference type="ARBA" id="ARBA00022723"/>
    </source>
</evidence>
<keyword evidence="15" id="KW-1185">Reference proteome</keyword>
<feature type="binding site" evidence="12">
    <location>
        <position position="266"/>
    </location>
    <ligand>
        <name>ATP</name>
        <dbReference type="ChEBI" id="CHEBI:30616"/>
    </ligand>
</feature>
<dbReference type="PROSITE" id="PS00584">
    <property type="entry name" value="PFKB_KINASES_2"/>
    <property type="match status" value="1"/>
</dbReference>
<feature type="active site" description="Proton acceptor" evidence="12">
    <location>
        <position position="242"/>
    </location>
</feature>
<keyword evidence="5 12" id="KW-0479">Metal-binding</keyword>
<keyword evidence="8 12" id="KW-0067">ATP-binding</keyword>
<dbReference type="GO" id="GO:0019303">
    <property type="term" value="P:D-ribose catabolic process"/>
    <property type="evidence" value="ECO:0007669"/>
    <property type="project" value="UniProtKB-UniRule"/>
</dbReference>
<evidence type="ECO:0000256" key="3">
    <source>
        <dbReference type="ARBA" id="ARBA00016943"/>
    </source>
</evidence>
<dbReference type="PANTHER" id="PTHR10584">
    <property type="entry name" value="SUGAR KINASE"/>
    <property type="match status" value="1"/>
</dbReference>
<feature type="binding site" evidence="12">
    <location>
        <position position="277"/>
    </location>
    <ligand>
        <name>K(+)</name>
        <dbReference type="ChEBI" id="CHEBI:29103"/>
    </ligand>
</feature>
<evidence type="ECO:0000256" key="10">
    <source>
        <dbReference type="ARBA" id="ARBA00022958"/>
    </source>
</evidence>
<dbReference type="InterPro" id="IPR011611">
    <property type="entry name" value="PfkB_dom"/>
</dbReference>
<evidence type="ECO:0000256" key="4">
    <source>
        <dbReference type="ARBA" id="ARBA00022679"/>
    </source>
</evidence>
<comment type="catalytic activity">
    <reaction evidence="12">
        <text>D-ribose + ATP = D-ribose 5-phosphate + ADP + H(+)</text>
        <dbReference type="Rhea" id="RHEA:13697"/>
        <dbReference type="ChEBI" id="CHEBI:15378"/>
        <dbReference type="ChEBI" id="CHEBI:30616"/>
        <dbReference type="ChEBI" id="CHEBI:47013"/>
        <dbReference type="ChEBI" id="CHEBI:78346"/>
        <dbReference type="ChEBI" id="CHEBI:456216"/>
        <dbReference type="EC" id="2.7.1.15"/>
    </reaction>
</comment>
<dbReference type="KEGG" id="vrm:44547418_00125"/>
<comment type="activity regulation">
    <text evidence="12">Activated by a monovalent cation that binds near, but not in, the active site. The most likely occupant of the site in vivo is potassium. Ion binding induces a conformational change that may alter substrate affinity.</text>
</comment>
<evidence type="ECO:0000313" key="15">
    <source>
        <dbReference type="Proteomes" id="UP000214973"/>
    </source>
</evidence>
<keyword evidence="11 12" id="KW-0119">Carbohydrate metabolism</keyword>
<comment type="subcellular location">
    <subcellularLocation>
        <location evidence="12">Cytoplasm</location>
    </subcellularLocation>
</comment>
<comment type="similarity">
    <text evidence="12">Belongs to the carbohydrate kinase PfkB family. Ribokinase subfamily.</text>
</comment>
<proteinExistence type="inferred from homology"/>
<keyword evidence="9 12" id="KW-0460">Magnesium</keyword>
<dbReference type="GO" id="GO:0004747">
    <property type="term" value="F:ribokinase activity"/>
    <property type="evidence" value="ECO:0007669"/>
    <property type="project" value="UniProtKB-UniRule"/>
</dbReference>
<dbReference type="Pfam" id="PF00294">
    <property type="entry name" value="PfkB"/>
    <property type="match status" value="1"/>
</dbReference>
<evidence type="ECO:0000256" key="6">
    <source>
        <dbReference type="ARBA" id="ARBA00022741"/>
    </source>
</evidence>
<comment type="caution">
    <text evidence="12">Lacks conserved residue(s) required for the propagation of feature annotation.</text>
</comment>
<dbReference type="InterPro" id="IPR002139">
    <property type="entry name" value="Ribo/fructo_kinase"/>
</dbReference>
<evidence type="ECO:0000256" key="11">
    <source>
        <dbReference type="ARBA" id="ARBA00023277"/>
    </source>
</evidence>
<organism evidence="14 15">
    <name type="scientific">Veillonella rodentium</name>
    <dbReference type="NCBI Taxonomy" id="248315"/>
    <lineage>
        <taxon>Bacteria</taxon>
        <taxon>Bacillati</taxon>
        <taxon>Bacillota</taxon>
        <taxon>Negativicutes</taxon>
        <taxon>Veillonellales</taxon>
        <taxon>Veillonellaceae</taxon>
        <taxon>Veillonella</taxon>
    </lineage>
</organism>
<dbReference type="AlphaFoldDB" id="A0A239Y995"/>
<evidence type="ECO:0000256" key="9">
    <source>
        <dbReference type="ARBA" id="ARBA00022842"/>
    </source>
</evidence>
<reference evidence="14 15" key="1">
    <citation type="submission" date="2017-06" db="EMBL/GenBank/DDBJ databases">
        <authorList>
            <consortium name="Pathogen Informatics"/>
        </authorList>
    </citation>
    <scope>NUCLEOTIDE SEQUENCE [LARGE SCALE GENOMIC DNA]</scope>
    <source>
        <strain evidence="14 15">NCTC12018</strain>
    </source>
</reference>
<dbReference type="InterPro" id="IPR002173">
    <property type="entry name" value="Carboh/pur_kinase_PfkB_CS"/>
</dbReference>
<dbReference type="Proteomes" id="UP000214973">
    <property type="component" value="Chromosome 1"/>
</dbReference>
<feature type="domain" description="Carbohydrate kinase PfkB" evidence="13">
    <location>
        <begin position="1"/>
        <end position="284"/>
    </location>
</feature>
<evidence type="ECO:0000256" key="1">
    <source>
        <dbReference type="ARBA" id="ARBA00005380"/>
    </source>
</evidence>
<feature type="binding site" evidence="12">
    <location>
        <begin position="241"/>
        <end position="242"/>
    </location>
    <ligand>
        <name>ATP</name>
        <dbReference type="ChEBI" id="CHEBI:30616"/>
    </ligand>
</feature>
<evidence type="ECO:0000256" key="2">
    <source>
        <dbReference type="ARBA" id="ARBA00012035"/>
    </source>
</evidence>
<dbReference type="EC" id="2.7.1.15" evidence="2 12"/>
<dbReference type="PRINTS" id="PR00990">
    <property type="entry name" value="RIBOKINASE"/>
</dbReference>
<dbReference type="HAMAP" id="MF_01987">
    <property type="entry name" value="Ribokinase"/>
    <property type="match status" value="1"/>
</dbReference>
<keyword evidence="12" id="KW-0963">Cytoplasm</keyword>
<feature type="binding site" evidence="12">
    <location>
        <position position="236"/>
    </location>
    <ligand>
        <name>K(+)</name>
        <dbReference type="ChEBI" id="CHEBI:29103"/>
    </ligand>
</feature>
<keyword evidence="7 12" id="KW-0418">Kinase</keyword>
<dbReference type="EMBL" id="LT906470">
    <property type="protein sequence ID" value="SNV54946.1"/>
    <property type="molecule type" value="Genomic_DNA"/>
</dbReference>
<comment type="function">
    <text evidence="12">Catalyzes the phosphorylation of ribose at O-5 in a reaction requiring ATP and magnesium. The resulting D-ribose-5-phosphate can then be used either for sythesis of nucleotides, histidine, and tryptophan, or as a component of the pentose phosphate pathway.</text>
</comment>